<evidence type="ECO:0000313" key="2">
    <source>
        <dbReference type="Proteomes" id="UP000198953"/>
    </source>
</evidence>
<reference evidence="1 2" key="1">
    <citation type="submission" date="2016-10" db="EMBL/GenBank/DDBJ databases">
        <authorList>
            <person name="de Groot N.N."/>
        </authorList>
    </citation>
    <scope>NUCLEOTIDE SEQUENCE [LARGE SCALE GENOMIC DNA]</scope>
    <source>
        <strain evidence="1 2">DSM 43357</strain>
    </source>
</reference>
<sequence length="212" mass="23622">MPSRHPDLRIEVTGVEPAEAAAVPTLRFPLRIANQEGPQVRSLTLATHIRIDAAARAYGRDEQARLVELFGAPEDWGRTLGSLLWARTVTQLPAFGRSADAAVEVTCTYDFEVAATKFFHGLDGGDVPLQFLFGGTVFYVDDGRLQAAPVRCEYDFRMPARAWKDLMDRYFPGSAWIRLSRDAFDRLHAYRARHTLVGWDDVVDALLRTGGG</sequence>
<gene>
    <name evidence="1" type="ORF">SAMN05660976_07913</name>
</gene>
<dbReference type="RefSeq" id="WP_055509176.1">
    <property type="nucleotide sequence ID" value="NZ_BBZG01000006.1"/>
</dbReference>
<dbReference type="Proteomes" id="UP000198953">
    <property type="component" value="Unassembled WGS sequence"/>
</dbReference>
<organism evidence="1 2">
    <name type="scientific">Nonomuraea pusilla</name>
    <dbReference type="NCBI Taxonomy" id="46177"/>
    <lineage>
        <taxon>Bacteria</taxon>
        <taxon>Bacillati</taxon>
        <taxon>Actinomycetota</taxon>
        <taxon>Actinomycetes</taxon>
        <taxon>Streptosporangiales</taxon>
        <taxon>Streptosporangiaceae</taxon>
        <taxon>Nonomuraea</taxon>
    </lineage>
</organism>
<evidence type="ECO:0000313" key="1">
    <source>
        <dbReference type="EMBL" id="SEN60329.1"/>
    </source>
</evidence>
<dbReference type="EMBL" id="FOBF01000030">
    <property type="protein sequence ID" value="SEN60329.1"/>
    <property type="molecule type" value="Genomic_DNA"/>
</dbReference>
<name>A0A1H8HVT2_9ACTN</name>
<dbReference type="InterPro" id="IPR045730">
    <property type="entry name" value="DUF6084"/>
</dbReference>
<dbReference type="AlphaFoldDB" id="A0A1H8HVT2"/>
<accession>A0A1H8HVT2</accession>
<protein>
    <submittedName>
        <fullName evidence="1">Uncharacterized protein</fullName>
    </submittedName>
</protein>
<proteinExistence type="predicted"/>
<dbReference type="OrthoDB" id="115056at2"/>
<keyword evidence="2" id="KW-1185">Reference proteome</keyword>
<dbReference type="STRING" id="46177.SAMN05660976_07913"/>
<dbReference type="Pfam" id="PF19562">
    <property type="entry name" value="DUF6084"/>
    <property type="match status" value="1"/>
</dbReference>